<dbReference type="Proteomes" id="UP001327560">
    <property type="component" value="Chromosome 4"/>
</dbReference>
<dbReference type="Gene3D" id="1.50.10.10">
    <property type="match status" value="1"/>
</dbReference>
<accession>A0AAQ3K9S8</accession>
<proteinExistence type="inferred from homology"/>
<dbReference type="EMBL" id="CP136893">
    <property type="protein sequence ID" value="WOL04659.1"/>
    <property type="molecule type" value="Genomic_DNA"/>
</dbReference>
<evidence type="ECO:0000256" key="5">
    <source>
        <dbReference type="ARBA" id="ARBA00023001"/>
    </source>
</evidence>
<keyword evidence="4" id="KW-0378">Hydrolase</keyword>
<reference evidence="10 11" key="1">
    <citation type="submission" date="2023-10" db="EMBL/GenBank/DDBJ databases">
        <title>Chromosome-scale genome assembly provides insights into flower coloration mechanisms of Canna indica.</title>
        <authorList>
            <person name="Li C."/>
        </authorList>
    </citation>
    <scope>NUCLEOTIDE SEQUENCE [LARGE SCALE GENOMIC DNA]</scope>
    <source>
        <tissue evidence="10">Flower</tissue>
    </source>
</reference>
<comment type="similarity">
    <text evidence="2">Belongs to the glycosyl hydrolase 9 (cellulase E) family.</text>
</comment>
<dbReference type="PANTHER" id="PTHR22298">
    <property type="entry name" value="ENDO-1,4-BETA-GLUCANASE"/>
    <property type="match status" value="1"/>
</dbReference>
<dbReference type="InterPro" id="IPR001701">
    <property type="entry name" value="Glyco_hydro_9"/>
</dbReference>
<dbReference type="InterPro" id="IPR008928">
    <property type="entry name" value="6-hairpin_glycosidase_sf"/>
</dbReference>
<keyword evidence="8" id="KW-0624">Polysaccharide degradation</keyword>
<dbReference type="AlphaFoldDB" id="A0AAQ3K9S8"/>
<evidence type="ECO:0000256" key="6">
    <source>
        <dbReference type="ARBA" id="ARBA00023277"/>
    </source>
</evidence>
<feature type="domain" description="Glycoside hydrolase family 9" evidence="9">
    <location>
        <begin position="158"/>
        <end position="230"/>
    </location>
</feature>
<evidence type="ECO:0000256" key="2">
    <source>
        <dbReference type="ARBA" id="ARBA00007072"/>
    </source>
</evidence>
<evidence type="ECO:0000313" key="11">
    <source>
        <dbReference type="Proteomes" id="UP001327560"/>
    </source>
</evidence>
<dbReference type="GO" id="GO:0008810">
    <property type="term" value="F:cellulase activity"/>
    <property type="evidence" value="ECO:0007669"/>
    <property type="project" value="UniProtKB-EC"/>
</dbReference>
<dbReference type="SUPFAM" id="SSF48208">
    <property type="entry name" value="Six-hairpin glycosidases"/>
    <property type="match status" value="1"/>
</dbReference>
<organism evidence="10 11">
    <name type="scientific">Canna indica</name>
    <name type="common">Indian-shot</name>
    <dbReference type="NCBI Taxonomy" id="4628"/>
    <lineage>
        <taxon>Eukaryota</taxon>
        <taxon>Viridiplantae</taxon>
        <taxon>Streptophyta</taxon>
        <taxon>Embryophyta</taxon>
        <taxon>Tracheophyta</taxon>
        <taxon>Spermatophyta</taxon>
        <taxon>Magnoliopsida</taxon>
        <taxon>Liliopsida</taxon>
        <taxon>Zingiberales</taxon>
        <taxon>Cannaceae</taxon>
        <taxon>Canna</taxon>
    </lineage>
</organism>
<evidence type="ECO:0000256" key="3">
    <source>
        <dbReference type="ARBA" id="ARBA00012601"/>
    </source>
</evidence>
<dbReference type="GO" id="GO:0030245">
    <property type="term" value="P:cellulose catabolic process"/>
    <property type="evidence" value="ECO:0007669"/>
    <property type="project" value="UniProtKB-KW"/>
</dbReference>
<name>A0AAQ3K9S8_9LILI</name>
<evidence type="ECO:0000256" key="8">
    <source>
        <dbReference type="ARBA" id="ARBA00023326"/>
    </source>
</evidence>
<evidence type="ECO:0000313" key="10">
    <source>
        <dbReference type="EMBL" id="WOL04659.1"/>
    </source>
</evidence>
<evidence type="ECO:0000256" key="4">
    <source>
        <dbReference type="ARBA" id="ARBA00022801"/>
    </source>
</evidence>
<protein>
    <recommendedName>
        <fullName evidence="3">cellulase</fullName>
        <ecNumber evidence="3">3.2.1.4</ecNumber>
    </recommendedName>
</protein>
<sequence length="296" mass="32994">MTLDVIIVVKKGKSTTSLIVNTFYFQKPTSTPSSPASSPALPSPPTIITLSATPPPSPLMTSSQSMASSSAAPDLSAPDYTACVQAAVGRLDKIGGCFVRYNNEDFYFVLLLASEITNHSLNMGVIKIDVIGFYSVLLLATTAMMMPYCSEGLVHSNYVDTLNKCIMFYEGQQSSKLRPSQRPTWQKDSSLNDSHDLGVDMTGEYYNAEDNMKFGFPMAFNTCSVNISVYLKKFLLAEMKGIVSVFVDRMLKTRTTRSWDFLQFPQNLYQNLPLERDVIIYRHARHRNLTGIKILQ</sequence>
<evidence type="ECO:0000259" key="9">
    <source>
        <dbReference type="Pfam" id="PF00759"/>
    </source>
</evidence>
<keyword evidence="11" id="KW-1185">Reference proteome</keyword>
<dbReference type="InterPro" id="IPR012341">
    <property type="entry name" value="6hp_glycosidase-like_sf"/>
</dbReference>
<gene>
    <name evidence="10" type="ORF">Cni_G13381</name>
</gene>
<keyword evidence="5" id="KW-0136">Cellulose degradation</keyword>
<dbReference type="EC" id="3.2.1.4" evidence="3"/>
<comment type="catalytic activity">
    <reaction evidence="1">
        <text>Endohydrolysis of (1-&gt;4)-beta-D-glucosidic linkages in cellulose, lichenin and cereal beta-D-glucans.</text>
        <dbReference type="EC" id="3.2.1.4"/>
    </reaction>
</comment>
<evidence type="ECO:0000256" key="7">
    <source>
        <dbReference type="ARBA" id="ARBA00023295"/>
    </source>
</evidence>
<evidence type="ECO:0000256" key="1">
    <source>
        <dbReference type="ARBA" id="ARBA00000966"/>
    </source>
</evidence>
<dbReference type="Pfam" id="PF00759">
    <property type="entry name" value="Glyco_hydro_9"/>
    <property type="match status" value="1"/>
</dbReference>
<keyword evidence="7" id="KW-0326">Glycosidase</keyword>
<keyword evidence="6" id="KW-0119">Carbohydrate metabolism</keyword>